<dbReference type="KEGG" id="chu:CHU_1406"/>
<gene>
    <name evidence="2" type="ordered locus">CHU_1406</name>
</gene>
<accession>A0A6N4SQS4</accession>
<dbReference type="RefSeq" id="WP_011584792.1">
    <property type="nucleotide sequence ID" value="NC_008255.1"/>
</dbReference>
<dbReference type="OrthoDB" id="114754at2"/>
<reference evidence="2 3" key="1">
    <citation type="journal article" date="2007" name="Appl. Environ. Microbiol.">
        <title>Genome sequence of the cellulolytic gliding bacterium Cytophaga hutchinsonii.</title>
        <authorList>
            <person name="Xie G."/>
            <person name="Bruce D.C."/>
            <person name="Challacombe J.F."/>
            <person name="Chertkov O."/>
            <person name="Detter J.C."/>
            <person name="Gilna P."/>
            <person name="Han C.S."/>
            <person name="Lucas S."/>
            <person name="Misra M."/>
            <person name="Myers G.L."/>
            <person name="Richardson P."/>
            <person name="Tapia R."/>
            <person name="Thayer N."/>
            <person name="Thompson L.S."/>
            <person name="Brettin T.S."/>
            <person name="Henrissat B."/>
            <person name="Wilson D.B."/>
            <person name="McBride M.J."/>
        </authorList>
    </citation>
    <scope>NUCLEOTIDE SEQUENCE [LARGE SCALE GENOMIC DNA]</scope>
    <source>
        <strain evidence="3">ATCC 33406 / DSM 1761 / CIP 103989 / NBRC 15051 / NCIMB 9469 / D465</strain>
    </source>
</reference>
<evidence type="ECO:0000313" key="2">
    <source>
        <dbReference type="EMBL" id="ABG58677.1"/>
    </source>
</evidence>
<name>A0A6N4SQS4_CYTH3</name>
<sequence>MSSIQHIPSASYSPEQQEINTKIKEVKNLQEELKQLNVSIPEAVTAYQKAIAPIAEKIRLLQKEKIIALDIYVHEIKFSKRELQEIDTYMTGEIEQWLYENGSDSELEDLFITYAHMSFEAYTEQFRKEEDTFSFQNQVTDEEPSSESKKKTAAERMAEKEKVIQEQHRKKSIRAIYIDLIKAFHPDTEQDAGKKAEKEEISKKITEAYGKNDLYALLNLETKFLEQQTNRLNGMKAETVKSYAAMLDNQIKELKQSIRDFKNQHDTIFFEMCKPNAKPEKYLRKVKKELQEGVQILSRQIMILQHVDPGIKSDLLFEMERQNSRRR</sequence>
<dbReference type="AlphaFoldDB" id="A0A6N4SQS4"/>
<dbReference type="EMBL" id="CP000383">
    <property type="protein sequence ID" value="ABG58677.1"/>
    <property type="molecule type" value="Genomic_DNA"/>
</dbReference>
<keyword evidence="1" id="KW-0175">Coiled coil</keyword>
<proteinExistence type="predicted"/>
<dbReference type="Proteomes" id="UP000001822">
    <property type="component" value="Chromosome"/>
</dbReference>
<feature type="coiled-coil region" evidence="1">
    <location>
        <begin position="16"/>
        <end position="46"/>
    </location>
</feature>
<dbReference type="InterPro" id="IPR036869">
    <property type="entry name" value="J_dom_sf"/>
</dbReference>
<evidence type="ECO:0000313" key="3">
    <source>
        <dbReference type="Proteomes" id="UP000001822"/>
    </source>
</evidence>
<keyword evidence="3" id="KW-1185">Reference proteome</keyword>
<dbReference type="Gene3D" id="1.10.287.110">
    <property type="entry name" value="DnaJ domain"/>
    <property type="match status" value="1"/>
</dbReference>
<evidence type="ECO:0000256" key="1">
    <source>
        <dbReference type="SAM" id="Coils"/>
    </source>
</evidence>
<protein>
    <submittedName>
        <fullName evidence="2">DnaJ domain protein</fullName>
    </submittedName>
</protein>
<organism evidence="2 3">
    <name type="scientific">Cytophaga hutchinsonii (strain ATCC 33406 / DSM 1761 / CIP 103989 / NBRC 15051 / NCIMB 9469 / D465)</name>
    <dbReference type="NCBI Taxonomy" id="269798"/>
    <lineage>
        <taxon>Bacteria</taxon>
        <taxon>Pseudomonadati</taxon>
        <taxon>Bacteroidota</taxon>
        <taxon>Cytophagia</taxon>
        <taxon>Cytophagales</taxon>
        <taxon>Cytophagaceae</taxon>
        <taxon>Cytophaga</taxon>
    </lineage>
</organism>